<sequence length="542" mass="60514">MADQDLAKDEQILSEDLEKVGNAPADKGFNTEGTAHQNELGPKPKRRHFFSPLDETYAAAVHEDAKTVEYTPEEDYKVKRKIDNVVLPLVICSYVFNQFDRTNIGNAHVLEEFNENFGITSNDKWTLALSIFYCGYCLLEMPANILQRHIGANRFFFLSLTVWGLASLSFVYSKGYGALLALRVILGIGEAGYYAGMIYYLSFWYKRHELAKRISLCMTGTFPGAIGVVKGLLAFGLVRAKTDLLTGWQFLFLIEAIPTILMALAILLFLPSFPFSATFLTPRERAIAQARLNRDHKPQSHGGLTGWQGFKAVILDYKAWLFMIIYASFNVGVATVSYFLPTLIKGLGFTSLQAQGLTVAPYAVGWFMVFFQAWHSDKTKDRGYHIMLSCAVSFVGYVILATSVHKSVGAAYFALFLVVGGNYSLFPLVMSWAANCFSPTSKRGVGVAFIVSIAFTVSISNCVSIASPQIYFDPETQFRKGHALSAACLFLSLSTTFVLRTLLAAKNKRNARRLSEMSEEEKEKLSQELEIPDWDPRYVFPT</sequence>
<dbReference type="PANTHER" id="PTHR43791">
    <property type="entry name" value="PERMEASE-RELATED"/>
    <property type="match status" value="1"/>
</dbReference>
<dbReference type="AlphaFoldDB" id="A0AAW0DV66"/>
<feature type="transmembrane region" description="Helical" evidence="7">
    <location>
        <begin position="155"/>
        <end position="172"/>
    </location>
</feature>
<name>A0AAW0DV66_9AGAR</name>
<evidence type="ECO:0000256" key="3">
    <source>
        <dbReference type="ARBA" id="ARBA00022692"/>
    </source>
</evidence>
<dbReference type="InterPro" id="IPR011701">
    <property type="entry name" value="MFS"/>
</dbReference>
<feature type="region of interest" description="Disordered" evidence="6">
    <location>
        <begin position="1"/>
        <end position="45"/>
    </location>
</feature>
<protein>
    <recommendedName>
        <fullName evidence="8">Major facilitator superfamily (MFS) profile domain-containing protein</fullName>
    </recommendedName>
</protein>
<dbReference type="InterPro" id="IPR036259">
    <property type="entry name" value="MFS_trans_sf"/>
</dbReference>
<feature type="transmembrane region" description="Helical" evidence="7">
    <location>
        <begin position="250"/>
        <end position="270"/>
    </location>
</feature>
<keyword evidence="3 7" id="KW-0812">Transmembrane</keyword>
<feature type="transmembrane region" description="Helical" evidence="7">
    <location>
        <begin position="214"/>
        <end position="238"/>
    </location>
</feature>
<dbReference type="GO" id="GO:0022857">
    <property type="term" value="F:transmembrane transporter activity"/>
    <property type="evidence" value="ECO:0007669"/>
    <property type="project" value="InterPro"/>
</dbReference>
<dbReference type="SUPFAM" id="SSF103473">
    <property type="entry name" value="MFS general substrate transporter"/>
    <property type="match status" value="1"/>
</dbReference>
<keyword evidence="5 7" id="KW-0472">Membrane</keyword>
<keyword evidence="4 7" id="KW-1133">Transmembrane helix</keyword>
<keyword evidence="2" id="KW-0813">Transport</keyword>
<reference evidence="9 10" key="1">
    <citation type="submission" date="2024-01" db="EMBL/GenBank/DDBJ databases">
        <title>A draft genome for a cacao thread blight-causing isolate of Paramarasmius palmivorus.</title>
        <authorList>
            <person name="Baruah I.K."/>
            <person name="Bukari Y."/>
            <person name="Amoako-Attah I."/>
            <person name="Meinhardt L.W."/>
            <person name="Bailey B.A."/>
            <person name="Cohen S.P."/>
        </authorList>
    </citation>
    <scope>NUCLEOTIDE SEQUENCE [LARGE SCALE GENOMIC DNA]</scope>
    <source>
        <strain evidence="9 10">GH-12</strain>
    </source>
</reference>
<evidence type="ECO:0000313" key="10">
    <source>
        <dbReference type="Proteomes" id="UP001383192"/>
    </source>
</evidence>
<dbReference type="Gene3D" id="1.20.1250.20">
    <property type="entry name" value="MFS general substrate transporter like domains"/>
    <property type="match status" value="2"/>
</dbReference>
<evidence type="ECO:0000256" key="7">
    <source>
        <dbReference type="SAM" id="Phobius"/>
    </source>
</evidence>
<dbReference type="Pfam" id="PF07690">
    <property type="entry name" value="MFS_1"/>
    <property type="match status" value="1"/>
</dbReference>
<feature type="domain" description="Major facilitator superfamily (MFS) profile" evidence="8">
    <location>
        <begin position="86"/>
        <end position="512"/>
    </location>
</feature>
<feature type="transmembrane region" description="Helical" evidence="7">
    <location>
        <begin position="483"/>
        <end position="503"/>
    </location>
</feature>
<feature type="transmembrane region" description="Helical" evidence="7">
    <location>
        <begin position="445"/>
        <end position="471"/>
    </location>
</feature>
<dbReference type="InterPro" id="IPR020846">
    <property type="entry name" value="MFS_dom"/>
</dbReference>
<feature type="transmembrane region" description="Helical" evidence="7">
    <location>
        <begin position="319"/>
        <end position="340"/>
    </location>
</feature>
<comment type="subcellular location">
    <subcellularLocation>
        <location evidence="1">Membrane</location>
        <topology evidence="1">Multi-pass membrane protein</topology>
    </subcellularLocation>
</comment>
<dbReference type="FunFam" id="1.20.1250.20:FF:000013">
    <property type="entry name" value="MFS general substrate transporter"/>
    <property type="match status" value="1"/>
</dbReference>
<dbReference type="Proteomes" id="UP001383192">
    <property type="component" value="Unassembled WGS sequence"/>
</dbReference>
<accession>A0AAW0DV66</accession>
<proteinExistence type="predicted"/>
<evidence type="ECO:0000256" key="2">
    <source>
        <dbReference type="ARBA" id="ARBA00022448"/>
    </source>
</evidence>
<feature type="transmembrane region" description="Helical" evidence="7">
    <location>
        <begin position="178"/>
        <end position="202"/>
    </location>
</feature>
<comment type="caution">
    <text evidence="9">The sequence shown here is derived from an EMBL/GenBank/DDBJ whole genome shotgun (WGS) entry which is preliminary data.</text>
</comment>
<dbReference type="PANTHER" id="PTHR43791:SF36">
    <property type="entry name" value="TRANSPORTER, PUTATIVE (AFU_ORTHOLOGUE AFUA_6G08340)-RELATED"/>
    <property type="match status" value="1"/>
</dbReference>
<feature type="transmembrane region" description="Helical" evidence="7">
    <location>
        <begin position="352"/>
        <end position="371"/>
    </location>
</feature>
<organism evidence="9 10">
    <name type="scientific">Paramarasmius palmivorus</name>
    <dbReference type="NCBI Taxonomy" id="297713"/>
    <lineage>
        <taxon>Eukaryota</taxon>
        <taxon>Fungi</taxon>
        <taxon>Dikarya</taxon>
        <taxon>Basidiomycota</taxon>
        <taxon>Agaricomycotina</taxon>
        <taxon>Agaricomycetes</taxon>
        <taxon>Agaricomycetidae</taxon>
        <taxon>Agaricales</taxon>
        <taxon>Marasmiineae</taxon>
        <taxon>Marasmiaceae</taxon>
        <taxon>Paramarasmius</taxon>
    </lineage>
</organism>
<gene>
    <name evidence="9" type="ORF">VNI00_002411</name>
</gene>
<evidence type="ECO:0000256" key="1">
    <source>
        <dbReference type="ARBA" id="ARBA00004141"/>
    </source>
</evidence>
<dbReference type="PROSITE" id="PS50850">
    <property type="entry name" value="MFS"/>
    <property type="match status" value="1"/>
</dbReference>
<feature type="transmembrane region" description="Helical" evidence="7">
    <location>
        <begin position="410"/>
        <end position="433"/>
    </location>
</feature>
<evidence type="ECO:0000256" key="5">
    <source>
        <dbReference type="ARBA" id="ARBA00023136"/>
    </source>
</evidence>
<dbReference type="EMBL" id="JAYKXP010000006">
    <property type="protein sequence ID" value="KAK7056694.1"/>
    <property type="molecule type" value="Genomic_DNA"/>
</dbReference>
<evidence type="ECO:0000313" key="9">
    <source>
        <dbReference type="EMBL" id="KAK7056694.1"/>
    </source>
</evidence>
<feature type="compositionally biased region" description="Basic and acidic residues" evidence="6">
    <location>
        <begin position="1"/>
        <end position="19"/>
    </location>
</feature>
<feature type="transmembrane region" description="Helical" evidence="7">
    <location>
        <begin position="383"/>
        <end position="404"/>
    </location>
</feature>
<dbReference type="GO" id="GO:0016020">
    <property type="term" value="C:membrane"/>
    <property type="evidence" value="ECO:0007669"/>
    <property type="project" value="UniProtKB-SubCell"/>
</dbReference>
<keyword evidence="10" id="KW-1185">Reference proteome</keyword>
<evidence type="ECO:0000259" key="8">
    <source>
        <dbReference type="PROSITE" id="PS50850"/>
    </source>
</evidence>
<evidence type="ECO:0000256" key="6">
    <source>
        <dbReference type="SAM" id="MobiDB-lite"/>
    </source>
</evidence>
<evidence type="ECO:0000256" key="4">
    <source>
        <dbReference type="ARBA" id="ARBA00022989"/>
    </source>
</evidence>